<dbReference type="EMBL" id="CP003587">
    <property type="protein sequence ID" value="AGY58971.1"/>
    <property type="molecule type" value="Genomic_DNA"/>
</dbReference>
<proteinExistence type="predicted"/>
<dbReference type="Pfam" id="PF13443">
    <property type="entry name" value="HTH_26"/>
    <property type="match status" value="1"/>
</dbReference>
<sequence>MGRNLGVAQSTAYRLYNHPDVIPRPEVIDAICRTYHLQPGELSSTSPTETRRAKMTSTNPPIRGAGEQPENWRERLDRVEAIVASNSEQIAATQRQVDANSLAIADLALRTDANSTAISRLEAAQTASNQRMDDLTERVNILSERVSDLTRMVEQVSRIALATFQRIDAMQSEIRELQTENQRVLDILKGGQDGQQ</sequence>
<dbReference type="InterPro" id="IPR001387">
    <property type="entry name" value="Cro/C1-type_HTH"/>
</dbReference>
<evidence type="ECO:0000313" key="5">
    <source>
        <dbReference type="Proteomes" id="UP000017396"/>
    </source>
</evidence>
<gene>
    <name evidence="4" type="ORF">GKIL_2725</name>
</gene>
<evidence type="ECO:0000256" key="1">
    <source>
        <dbReference type="SAM" id="Coils"/>
    </source>
</evidence>
<feature type="domain" description="HTH cro/C1-type" evidence="3">
    <location>
        <begin position="3"/>
        <end position="45"/>
    </location>
</feature>
<dbReference type="Gene3D" id="1.20.5.170">
    <property type="match status" value="1"/>
</dbReference>
<evidence type="ECO:0000256" key="2">
    <source>
        <dbReference type="SAM" id="MobiDB-lite"/>
    </source>
</evidence>
<feature type="region of interest" description="Disordered" evidence="2">
    <location>
        <begin position="39"/>
        <end position="68"/>
    </location>
</feature>
<dbReference type="AlphaFoldDB" id="U5QJ83"/>
<evidence type="ECO:0000259" key="3">
    <source>
        <dbReference type="Pfam" id="PF13443"/>
    </source>
</evidence>
<accession>U5QJ83</accession>
<name>U5QJ83_GLOK1</name>
<reference evidence="4 5" key="1">
    <citation type="journal article" date="2013" name="PLoS ONE">
        <title>Cultivation and Complete Genome Sequencing of Gloeobacter kilaueensis sp. nov., from a Lava Cave in Kilauea Caldera, Hawai'i.</title>
        <authorList>
            <person name="Saw J.H."/>
            <person name="Schatz M."/>
            <person name="Brown M.V."/>
            <person name="Kunkel D.D."/>
            <person name="Foster J.S."/>
            <person name="Shick H."/>
            <person name="Christensen S."/>
            <person name="Hou S."/>
            <person name="Wan X."/>
            <person name="Donachie S.P."/>
        </authorList>
    </citation>
    <scope>NUCLEOTIDE SEQUENCE [LARGE SCALE GENOMIC DNA]</scope>
    <source>
        <strain evidence="5">JS</strain>
    </source>
</reference>
<feature type="coiled-coil region" evidence="1">
    <location>
        <begin position="118"/>
        <end position="187"/>
    </location>
</feature>
<protein>
    <submittedName>
        <fullName evidence="4">Chromosome segregation ATPase</fullName>
    </submittedName>
</protein>
<organism evidence="4 5">
    <name type="scientific">Gloeobacter kilaueensis (strain ATCC BAA-2537 / CCAP 1431/1 / ULC 316 / JS1)</name>
    <dbReference type="NCBI Taxonomy" id="1183438"/>
    <lineage>
        <taxon>Bacteria</taxon>
        <taxon>Bacillati</taxon>
        <taxon>Cyanobacteriota</taxon>
        <taxon>Cyanophyceae</taxon>
        <taxon>Gloeobacterales</taxon>
        <taxon>Gloeobacteraceae</taxon>
        <taxon>Gloeobacter</taxon>
    </lineage>
</organism>
<keyword evidence="5" id="KW-1185">Reference proteome</keyword>
<keyword evidence="1" id="KW-0175">Coiled coil</keyword>
<evidence type="ECO:0000313" key="4">
    <source>
        <dbReference type="EMBL" id="AGY58971.1"/>
    </source>
</evidence>
<dbReference type="HOGENOM" id="CLU_119941_0_0_3"/>
<dbReference type="Proteomes" id="UP000017396">
    <property type="component" value="Chromosome"/>
</dbReference>
<dbReference type="KEGG" id="glj:GKIL_2725"/>